<protein>
    <submittedName>
        <fullName evidence="1">Uncharacterized protein</fullName>
    </submittedName>
</protein>
<comment type="caution">
    <text evidence="1">The sequence shown here is derived from an EMBL/GenBank/DDBJ whole genome shotgun (WGS) entry which is preliminary data.</text>
</comment>
<evidence type="ECO:0000313" key="2">
    <source>
        <dbReference type="Proteomes" id="UP001472677"/>
    </source>
</evidence>
<reference evidence="1 2" key="1">
    <citation type="journal article" date="2024" name="G3 (Bethesda)">
        <title>Genome assembly of Hibiscus sabdariffa L. provides insights into metabolisms of medicinal natural products.</title>
        <authorList>
            <person name="Kim T."/>
        </authorList>
    </citation>
    <scope>NUCLEOTIDE SEQUENCE [LARGE SCALE GENOMIC DNA]</scope>
    <source>
        <strain evidence="1">TK-2024</strain>
        <tissue evidence="1">Old leaves</tissue>
    </source>
</reference>
<sequence>MRRIFPKSHHFLFPIRFTYPDAERQSLQHSICTLKAKVIPGITAHPNSNTLKHGGGSRTNKDEFRHFALALL</sequence>
<accession>A0ABR1ZDS1</accession>
<name>A0ABR1ZDS1_9ROSI</name>
<proteinExistence type="predicted"/>
<dbReference type="EMBL" id="JBBPBM010002484">
    <property type="protein sequence ID" value="KAK8478527.1"/>
    <property type="molecule type" value="Genomic_DNA"/>
</dbReference>
<keyword evidence="2" id="KW-1185">Reference proteome</keyword>
<gene>
    <name evidence="1" type="ORF">V6N12_046299</name>
</gene>
<evidence type="ECO:0000313" key="1">
    <source>
        <dbReference type="EMBL" id="KAK8478527.1"/>
    </source>
</evidence>
<organism evidence="1 2">
    <name type="scientific">Hibiscus sabdariffa</name>
    <name type="common">roselle</name>
    <dbReference type="NCBI Taxonomy" id="183260"/>
    <lineage>
        <taxon>Eukaryota</taxon>
        <taxon>Viridiplantae</taxon>
        <taxon>Streptophyta</taxon>
        <taxon>Embryophyta</taxon>
        <taxon>Tracheophyta</taxon>
        <taxon>Spermatophyta</taxon>
        <taxon>Magnoliopsida</taxon>
        <taxon>eudicotyledons</taxon>
        <taxon>Gunneridae</taxon>
        <taxon>Pentapetalae</taxon>
        <taxon>rosids</taxon>
        <taxon>malvids</taxon>
        <taxon>Malvales</taxon>
        <taxon>Malvaceae</taxon>
        <taxon>Malvoideae</taxon>
        <taxon>Hibiscus</taxon>
    </lineage>
</organism>
<dbReference type="Proteomes" id="UP001472677">
    <property type="component" value="Unassembled WGS sequence"/>
</dbReference>